<accession>A0ABY7FRH1</accession>
<comment type="similarity">
    <text evidence="1">Belongs to the glycosyl hydrolase 65 family.</text>
</comment>
<evidence type="ECO:0000313" key="5">
    <source>
        <dbReference type="Proteomes" id="UP001164746"/>
    </source>
</evidence>
<feature type="compositionally biased region" description="Polar residues" evidence="2">
    <location>
        <begin position="837"/>
        <end position="858"/>
    </location>
</feature>
<dbReference type="InterPro" id="IPR012341">
    <property type="entry name" value="6hp_glycosidase-like_sf"/>
</dbReference>
<dbReference type="Gene3D" id="2.60.420.10">
    <property type="entry name" value="Maltose phosphorylase, domain 3"/>
    <property type="match status" value="1"/>
</dbReference>
<evidence type="ECO:0000256" key="1">
    <source>
        <dbReference type="ARBA" id="ARBA00006768"/>
    </source>
</evidence>
<protein>
    <submittedName>
        <fullName evidence="4">PGGHG-like protein</fullName>
    </submittedName>
</protein>
<keyword evidence="5" id="KW-1185">Reference proteome</keyword>
<reference evidence="4" key="1">
    <citation type="submission" date="2022-11" db="EMBL/GenBank/DDBJ databases">
        <title>Centuries of genome instability and evolution in soft-shell clam transmissible cancer (bioRxiv).</title>
        <authorList>
            <person name="Hart S.F.M."/>
            <person name="Yonemitsu M.A."/>
            <person name="Giersch R.M."/>
            <person name="Beal B.F."/>
            <person name="Arriagada G."/>
            <person name="Davis B.W."/>
            <person name="Ostrander E.A."/>
            <person name="Goff S.P."/>
            <person name="Metzger M.J."/>
        </authorList>
    </citation>
    <scope>NUCLEOTIDE SEQUENCE</scope>
    <source>
        <strain evidence="4">MELC-2E11</strain>
        <tissue evidence="4">Siphon/mantle</tissue>
    </source>
</reference>
<dbReference type="InterPro" id="IPR008928">
    <property type="entry name" value="6-hairpin_glycosidase_sf"/>
</dbReference>
<dbReference type="EMBL" id="CP111024">
    <property type="protein sequence ID" value="WAR24820.1"/>
    <property type="molecule type" value="Genomic_DNA"/>
</dbReference>
<dbReference type="PANTHER" id="PTHR11051:SF8">
    <property type="entry name" value="PROTEIN-GLUCOSYLGALACTOSYLHYDROXYLYSINE GLUCOSIDASE"/>
    <property type="match status" value="1"/>
</dbReference>
<dbReference type="SUPFAM" id="SSF48208">
    <property type="entry name" value="Six-hairpin glycosidases"/>
    <property type="match status" value="1"/>
</dbReference>
<dbReference type="InterPro" id="IPR005195">
    <property type="entry name" value="Glyco_hydro_65_M"/>
</dbReference>
<proteinExistence type="inferred from homology"/>
<dbReference type="Pfam" id="PF03632">
    <property type="entry name" value="Glyco_hydro_65m"/>
    <property type="match status" value="1"/>
</dbReference>
<sequence>MYFDLSLRDDCKFLPEVRFRPPIGNGHIATNVLSDTVYMNGMYNGREDLSSRARIPSYVAIDVNISSDDVLQRAYVLNMRNGIFYQTIRTELLNITVTYFAHRNQTRIMATRVEIQRRNTTNKKEINLHLQTNKGSESADFDGTITRLDQVPGLRQPVYRVYACTQLNSFSCNKSVTVYLNESTGHYSGVTRDPETRDLLATPLHVYYSDIPAFLSLPSNQDSLTVTFAASYSTDKDDALNHFTEAFKGDEHLKASHIKAWNDLWDEGRVDINGDESLALDIAAAQYNILCSLPSHDDPITPFYGLGPGGLSRGGLYFPNRPGGPKNDYAGHVFWDMDTWIMPPIMIFHPDMAPRMIGARTRVMEQVRQNARSNGYKGVQFPWEQAATATPKWAGNNSHYEIHITADIAYSLRQYLYASNNIDIVLEGKVLELAIEIARFWQSRVKDFGDRVEILGVMGPDEYHQNVNNSVFTNYNAKLSLTLPQWIVGHFNLKVNDSLTKEFVRFNDTADRMLLLFDENRQFHPQYENYNLSIPIKQSDVVLLGYPLMMSMTPDVRHNDLLLYEQITDRQGPDTGTWSMHTVGWLEVGNETRAYNSFKMMFRNINEPFKVFSENPVNGSRNGGCVNFITGAGGLFQAIVFGYGGLRLQEDRLEINPFTIPGTTGWALRGIHYRSIVFDLEVDSNDMVINLRKLPKGMKLSVELSNERGSEFNRLDSRRFKRQHARLQLQDYFEQTKTAKGEYLCEGFPRLPDLLKAWAEGGGGGGSGVAEGGDEEGGDGCGCADSTSGGGASLKPGGRSVRFKPGGDASSKSGGRSVRFKPGGVPPPSQVGVSPPNQVGMSPSNQVVRAPASSQMVSPPNLVGVSPSNQVVRTSASSQMVSPPEMK</sequence>
<name>A0ABY7FRH1_MYAAR</name>
<dbReference type="Gene3D" id="1.50.10.10">
    <property type="match status" value="1"/>
</dbReference>
<feature type="region of interest" description="Disordered" evidence="2">
    <location>
        <begin position="763"/>
        <end position="887"/>
    </location>
</feature>
<dbReference type="PANTHER" id="PTHR11051">
    <property type="entry name" value="GLYCOSYL HYDROLASE-RELATED"/>
    <property type="match status" value="1"/>
</dbReference>
<evidence type="ECO:0000256" key="2">
    <source>
        <dbReference type="SAM" id="MobiDB-lite"/>
    </source>
</evidence>
<evidence type="ECO:0000259" key="3">
    <source>
        <dbReference type="Pfam" id="PF03632"/>
    </source>
</evidence>
<evidence type="ECO:0000313" key="4">
    <source>
        <dbReference type="EMBL" id="WAR24820.1"/>
    </source>
</evidence>
<feature type="compositionally biased region" description="Polar residues" evidence="2">
    <location>
        <begin position="866"/>
        <end position="881"/>
    </location>
</feature>
<feature type="domain" description="Glycoside hydrolase family 65 central catalytic" evidence="3">
    <location>
        <begin position="328"/>
        <end position="530"/>
    </location>
</feature>
<dbReference type="Proteomes" id="UP001164746">
    <property type="component" value="Chromosome 13"/>
</dbReference>
<organism evidence="4 5">
    <name type="scientific">Mya arenaria</name>
    <name type="common">Soft-shell clam</name>
    <dbReference type="NCBI Taxonomy" id="6604"/>
    <lineage>
        <taxon>Eukaryota</taxon>
        <taxon>Metazoa</taxon>
        <taxon>Spiralia</taxon>
        <taxon>Lophotrochozoa</taxon>
        <taxon>Mollusca</taxon>
        <taxon>Bivalvia</taxon>
        <taxon>Autobranchia</taxon>
        <taxon>Heteroconchia</taxon>
        <taxon>Euheterodonta</taxon>
        <taxon>Imparidentia</taxon>
        <taxon>Neoheterodontei</taxon>
        <taxon>Myida</taxon>
        <taxon>Myoidea</taxon>
        <taxon>Myidae</taxon>
        <taxon>Mya</taxon>
    </lineage>
</organism>
<gene>
    <name evidence="4" type="ORF">MAR_038489</name>
</gene>